<evidence type="ECO:0000313" key="2">
    <source>
        <dbReference type="Proteomes" id="UP000615455"/>
    </source>
</evidence>
<comment type="caution">
    <text evidence="1">The sequence shown here is derived from an EMBL/GenBank/DDBJ whole genome shotgun (WGS) entry which is preliminary data.</text>
</comment>
<gene>
    <name evidence="1" type="ORF">GCM10008018_18020</name>
</gene>
<proteinExistence type="predicted"/>
<keyword evidence="2" id="KW-1185">Reference proteome</keyword>
<organism evidence="1 2">
    <name type="scientific">Paenibacillus marchantiophytorum</name>
    <dbReference type="NCBI Taxonomy" id="1619310"/>
    <lineage>
        <taxon>Bacteria</taxon>
        <taxon>Bacillati</taxon>
        <taxon>Bacillota</taxon>
        <taxon>Bacilli</taxon>
        <taxon>Bacillales</taxon>
        <taxon>Paenibacillaceae</taxon>
        <taxon>Paenibacillus</taxon>
    </lineage>
</organism>
<protein>
    <submittedName>
        <fullName evidence="1">Uncharacterized protein</fullName>
    </submittedName>
</protein>
<accession>A0ABQ2BX21</accession>
<dbReference type="Proteomes" id="UP000615455">
    <property type="component" value="Unassembled WGS sequence"/>
</dbReference>
<reference evidence="2" key="1">
    <citation type="journal article" date="2019" name="Int. J. Syst. Evol. Microbiol.">
        <title>The Global Catalogue of Microorganisms (GCM) 10K type strain sequencing project: providing services to taxonomists for standard genome sequencing and annotation.</title>
        <authorList>
            <consortium name="The Broad Institute Genomics Platform"/>
            <consortium name="The Broad Institute Genome Sequencing Center for Infectious Disease"/>
            <person name="Wu L."/>
            <person name="Ma J."/>
        </authorList>
    </citation>
    <scope>NUCLEOTIDE SEQUENCE [LARGE SCALE GENOMIC DNA]</scope>
    <source>
        <strain evidence="2">CGMCC 1.15043</strain>
    </source>
</reference>
<dbReference type="EMBL" id="BMHE01000006">
    <property type="protein sequence ID" value="GGI46623.1"/>
    <property type="molecule type" value="Genomic_DNA"/>
</dbReference>
<name>A0ABQ2BX21_9BACL</name>
<evidence type="ECO:0000313" key="1">
    <source>
        <dbReference type="EMBL" id="GGI46623.1"/>
    </source>
</evidence>
<sequence length="77" mass="8494">MRKTGAEHCYGLFVLQIDSSHGYIVHAGAMCDVTWVPGIGRAPLAIVYDVGPVYLCRKEVPIIPCECLLITFEDVLE</sequence>